<keyword evidence="3 9" id="KW-0808">Transferase</keyword>
<keyword evidence="7 9" id="KW-0472">Membrane</keyword>
<dbReference type="GO" id="GO:0005886">
    <property type="term" value="C:plasma membrane"/>
    <property type="evidence" value="ECO:0007669"/>
    <property type="project" value="UniProtKB-SubCell"/>
</dbReference>
<dbReference type="STRING" id="596151.DesfrDRAFT_1682"/>
<evidence type="ECO:0000256" key="3">
    <source>
        <dbReference type="ARBA" id="ARBA00022679"/>
    </source>
</evidence>
<feature type="transmembrane region" description="Helical" evidence="9">
    <location>
        <begin position="245"/>
        <end position="264"/>
    </location>
</feature>
<dbReference type="OrthoDB" id="9814417at2"/>
<dbReference type="Pfam" id="PF01040">
    <property type="entry name" value="UbiA"/>
    <property type="match status" value="1"/>
</dbReference>
<dbReference type="GO" id="GO:0048034">
    <property type="term" value="P:heme O biosynthetic process"/>
    <property type="evidence" value="ECO:0007669"/>
    <property type="project" value="UniProtKB-UniRule"/>
</dbReference>
<feature type="transmembrane region" description="Helical" evidence="9">
    <location>
        <begin position="20"/>
        <end position="40"/>
    </location>
</feature>
<feature type="transmembrane region" description="Helical" evidence="9">
    <location>
        <begin position="95"/>
        <end position="116"/>
    </location>
</feature>
<dbReference type="EMBL" id="AECZ01000009">
    <property type="protein sequence ID" value="EFL51521.1"/>
    <property type="molecule type" value="Genomic_DNA"/>
</dbReference>
<keyword evidence="11" id="KW-1185">Reference proteome</keyword>
<comment type="catalytic activity">
    <reaction evidence="8 9">
        <text>heme b + (2E,6E)-farnesyl diphosphate + H2O = Fe(II)-heme o + diphosphate</text>
        <dbReference type="Rhea" id="RHEA:28070"/>
        <dbReference type="ChEBI" id="CHEBI:15377"/>
        <dbReference type="ChEBI" id="CHEBI:33019"/>
        <dbReference type="ChEBI" id="CHEBI:60344"/>
        <dbReference type="ChEBI" id="CHEBI:60530"/>
        <dbReference type="ChEBI" id="CHEBI:175763"/>
        <dbReference type="EC" id="2.5.1.141"/>
    </reaction>
</comment>
<comment type="pathway">
    <text evidence="9">Porphyrin-containing compound metabolism; heme O biosynthesis; heme O from protoheme: step 1/1.</text>
</comment>
<evidence type="ECO:0000256" key="9">
    <source>
        <dbReference type="HAMAP-Rule" id="MF_00154"/>
    </source>
</evidence>
<evidence type="ECO:0000256" key="7">
    <source>
        <dbReference type="ARBA" id="ARBA00023136"/>
    </source>
</evidence>
<organism evidence="10 11">
    <name type="scientific">Solidesulfovibrio fructosivorans JJ]</name>
    <dbReference type="NCBI Taxonomy" id="596151"/>
    <lineage>
        <taxon>Bacteria</taxon>
        <taxon>Pseudomonadati</taxon>
        <taxon>Thermodesulfobacteriota</taxon>
        <taxon>Desulfovibrionia</taxon>
        <taxon>Desulfovibrionales</taxon>
        <taxon>Desulfovibrionaceae</taxon>
        <taxon>Solidesulfovibrio</taxon>
    </lineage>
</organism>
<evidence type="ECO:0000256" key="1">
    <source>
        <dbReference type="ARBA" id="ARBA00004141"/>
    </source>
</evidence>
<protein>
    <recommendedName>
        <fullName evidence="9">Protoheme IX farnesyltransferase</fullName>
        <ecNumber evidence="9">2.5.1.141</ecNumber>
    </recommendedName>
    <alternativeName>
        <fullName evidence="9">Heme B farnesyltransferase</fullName>
    </alternativeName>
    <alternativeName>
        <fullName evidence="9">Heme O synthase</fullName>
    </alternativeName>
</protein>
<feature type="transmembrane region" description="Helical" evidence="9">
    <location>
        <begin position="276"/>
        <end position="298"/>
    </location>
</feature>
<evidence type="ECO:0000256" key="6">
    <source>
        <dbReference type="ARBA" id="ARBA00023133"/>
    </source>
</evidence>
<dbReference type="GO" id="GO:0008495">
    <property type="term" value="F:protoheme IX farnesyltransferase activity"/>
    <property type="evidence" value="ECO:0007669"/>
    <property type="project" value="UniProtKB-UniRule"/>
</dbReference>
<dbReference type="InterPro" id="IPR044878">
    <property type="entry name" value="UbiA_sf"/>
</dbReference>
<dbReference type="NCBIfam" id="TIGR01473">
    <property type="entry name" value="cyoE_ctaB"/>
    <property type="match status" value="1"/>
</dbReference>
<reference evidence="10 11" key="1">
    <citation type="submission" date="2010-08" db="EMBL/GenBank/DDBJ databases">
        <title>The draft genome of Desulfovibrio fructosovorans JJ.</title>
        <authorList>
            <consortium name="US DOE Joint Genome Institute (JGI-PGF)"/>
            <person name="Lucas S."/>
            <person name="Copeland A."/>
            <person name="Lapidus A."/>
            <person name="Cheng J.-F."/>
            <person name="Bruce D."/>
            <person name="Goodwin L."/>
            <person name="Pitluck S."/>
            <person name="Land M.L."/>
            <person name="Hauser L."/>
            <person name="Chang Y.-J."/>
            <person name="Jeffries C."/>
            <person name="Wall J.D."/>
            <person name="Stahl D.A."/>
            <person name="Arkin A.P."/>
            <person name="Dehal P."/>
            <person name="Stolyar S.M."/>
            <person name="Hazen T.C."/>
            <person name="Woyke T.J."/>
        </authorList>
    </citation>
    <scope>NUCLEOTIDE SEQUENCE [LARGE SCALE GENOMIC DNA]</scope>
    <source>
        <strain evidence="10 11">JJ</strain>
    </source>
</reference>
<keyword evidence="6 9" id="KW-0350">Heme biosynthesis</keyword>
<dbReference type="InterPro" id="IPR006369">
    <property type="entry name" value="Protohaem_IX_farnesylTrfase"/>
</dbReference>
<dbReference type="AlphaFoldDB" id="E1JVN3"/>
<dbReference type="InterPro" id="IPR030470">
    <property type="entry name" value="UbiA_prenylTrfase_CS"/>
</dbReference>
<evidence type="ECO:0000313" key="11">
    <source>
        <dbReference type="Proteomes" id="UP000006250"/>
    </source>
</evidence>
<dbReference type="UniPathway" id="UPA00834">
    <property type="reaction ID" value="UER00712"/>
</dbReference>
<dbReference type="InterPro" id="IPR000537">
    <property type="entry name" value="UbiA_prenyltransferase"/>
</dbReference>
<evidence type="ECO:0000256" key="5">
    <source>
        <dbReference type="ARBA" id="ARBA00022989"/>
    </source>
</evidence>
<proteinExistence type="inferred from homology"/>
<feature type="transmembrane region" description="Helical" evidence="9">
    <location>
        <begin position="122"/>
        <end position="141"/>
    </location>
</feature>
<dbReference type="PANTHER" id="PTHR43448:SF2">
    <property type="entry name" value="PROTOHEME IX FARNESYLTRANSFERASE, MITOCHONDRIAL"/>
    <property type="match status" value="1"/>
</dbReference>
<dbReference type="Proteomes" id="UP000006250">
    <property type="component" value="Unassembled WGS sequence"/>
</dbReference>
<name>E1JVN3_SOLFR</name>
<sequence length="300" mass="31661">MDHVQPALPYVRPYGRLRRYVLVAKPWIVVANLISAFGGFGLAARGHLESGLLLAVLAGVALVVASACVVNNVIDREIDRKMARTWNRALAIGAMSGRAAMVYAGVLGAAGLAVLWVGTNALATGLTVLGFAVYVGAYSLALKRISPLSTLVGSLAGATPPLAAYCAVSQRFDLGALLVLALFCSWQMPHSYAIAISRYDDYRAAGIPVLPVACDIATTKRHIAGHILVFMVEAQLLTVCGYAGMRFFALATALSLVWFGLARFGAGDDRRQARAVYVFSILVIVAVSLMLAVDAAPIPA</sequence>
<keyword evidence="5 9" id="KW-1133">Transmembrane helix</keyword>
<accession>E1JVN3</accession>
<dbReference type="PROSITE" id="PS00943">
    <property type="entry name" value="UBIA"/>
    <property type="match status" value="1"/>
</dbReference>
<evidence type="ECO:0000313" key="10">
    <source>
        <dbReference type="EMBL" id="EFL51521.1"/>
    </source>
</evidence>
<dbReference type="eggNOG" id="COG0109">
    <property type="taxonomic scope" value="Bacteria"/>
</dbReference>
<dbReference type="NCBIfam" id="NF003348">
    <property type="entry name" value="PRK04375.1-1"/>
    <property type="match status" value="1"/>
</dbReference>
<feature type="transmembrane region" description="Helical" evidence="9">
    <location>
        <begin position="52"/>
        <end position="74"/>
    </location>
</feature>
<evidence type="ECO:0000256" key="4">
    <source>
        <dbReference type="ARBA" id="ARBA00022692"/>
    </source>
</evidence>
<dbReference type="HAMAP" id="MF_00154">
    <property type="entry name" value="CyoE_CtaB"/>
    <property type="match status" value="1"/>
</dbReference>
<evidence type="ECO:0000256" key="8">
    <source>
        <dbReference type="ARBA" id="ARBA00047690"/>
    </source>
</evidence>
<keyword evidence="4 9" id="KW-0812">Transmembrane</keyword>
<comment type="miscellaneous">
    <text evidence="9">Carbon 2 of the heme B porphyrin ring is defined according to the Fischer nomenclature.</text>
</comment>
<evidence type="ECO:0000256" key="2">
    <source>
        <dbReference type="ARBA" id="ARBA00022475"/>
    </source>
</evidence>
<dbReference type="Gene3D" id="1.10.357.140">
    <property type="entry name" value="UbiA prenyltransferase"/>
    <property type="match status" value="1"/>
</dbReference>
<keyword evidence="2 9" id="KW-1003">Cell membrane</keyword>
<dbReference type="PANTHER" id="PTHR43448">
    <property type="entry name" value="PROTOHEME IX FARNESYLTRANSFERASE, MITOCHONDRIAL"/>
    <property type="match status" value="1"/>
</dbReference>
<dbReference type="EC" id="2.5.1.141" evidence="9"/>
<comment type="similarity">
    <text evidence="9">Belongs to the UbiA prenyltransferase family. Protoheme IX farnesyltransferase subfamily.</text>
</comment>
<dbReference type="PRINTS" id="PR00173">
    <property type="entry name" value="EDTRNSPORT"/>
</dbReference>
<comment type="caution">
    <text evidence="10">The sequence shown here is derived from an EMBL/GenBank/DDBJ whole genome shotgun (WGS) entry which is preliminary data.</text>
</comment>
<comment type="subcellular location">
    <subcellularLocation>
        <location evidence="9">Cell membrane</location>
        <topology evidence="9">Multi-pass membrane protein</topology>
    </subcellularLocation>
    <subcellularLocation>
        <location evidence="1">Membrane</location>
        <topology evidence="1">Multi-pass membrane protein</topology>
    </subcellularLocation>
</comment>
<gene>
    <name evidence="9" type="primary">ctaB</name>
    <name evidence="10" type="ORF">DesfrDRAFT_1682</name>
</gene>
<comment type="function">
    <text evidence="9">Converts heme B (protoheme IX) to heme O by substitution of the vinyl group on carbon 2 of heme B porphyrin ring with a hydroxyethyl farnesyl side group.</text>
</comment>
<dbReference type="CDD" id="cd13957">
    <property type="entry name" value="PT_UbiA_Cox10"/>
    <property type="match status" value="1"/>
</dbReference>